<keyword evidence="1" id="KW-0812">Transmembrane</keyword>
<name>A0A0A9H4G5_ARUDO</name>
<evidence type="ECO:0000256" key="1">
    <source>
        <dbReference type="SAM" id="Phobius"/>
    </source>
</evidence>
<reference evidence="2" key="1">
    <citation type="submission" date="2014-09" db="EMBL/GenBank/DDBJ databases">
        <authorList>
            <person name="Magalhaes I.L.F."/>
            <person name="Oliveira U."/>
            <person name="Santos F.R."/>
            <person name="Vidigal T.H.D.A."/>
            <person name="Brescovit A.D."/>
            <person name="Santos A.J."/>
        </authorList>
    </citation>
    <scope>NUCLEOTIDE SEQUENCE</scope>
    <source>
        <tissue evidence="2">Shoot tissue taken approximately 20 cm above the soil surface</tissue>
    </source>
</reference>
<evidence type="ECO:0000313" key="2">
    <source>
        <dbReference type="EMBL" id="JAE27793.1"/>
    </source>
</evidence>
<organism evidence="2">
    <name type="scientific">Arundo donax</name>
    <name type="common">Giant reed</name>
    <name type="synonym">Donax arundinaceus</name>
    <dbReference type="NCBI Taxonomy" id="35708"/>
    <lineage>
        <taxon>Eukaryota</taxon>
        <taxon>Viridiplantae</taxon>
        <taxon>Streptophyta</taxon>
        <taxon>Embryophyta</taxon>
        <taxon>Tracheophyta</taxon>
        <taxon>Spermatophyta</taxon>
        <taxon>Magnoliopsida</taxon>
        <taxon>Liliopsida</taxon>
        <taxon>Poales</taxon>
        <taxon>Poaceae</taxon>
        <taxon>PACMAD clade</taxon>
        <taxon>Arundinoideae</taxon>
        <taxon>Arundineae</taxon>
        <taxon>Arundo</taxon>
    </lineage>
</organism>
<sequence>MQAHVYHCTHMVGTYTATLLVLFTISVCRARARRAQQKVTHHLDQPLPSLLALVLRPVFPRLAVHRGRGNSGLVHLLVP</sequence>
<keyword evidence="1" id="KW-0472">Membrane</keyword>
<protein>
    <submittedName>
        <fullName evidence="2">Uncharacterized protein</fullName>
    </submittedName>
</protein>
<keyword evidence="1" id="KW-1133">Transmembrane helix</keyword>
<accession>A0A0A9H4G5</accession>
<dbReference type="AlphaFoldDB" id="A0A0A9H4G5"/>
<proteinExistence type="predicted"/>
<dbReference type="EMBL" id="GBRH01170103">
    <property type="protein sequence ID" value="JAE27793.1"/>
    <property type="molecule type" value="Transcribed_RNA"/>
</dbReference>
<reference evidence="2" key="2">
    <citation type="journal article" date="2015" name="Data Brief">
        <title>Shoot transcriptome of the giant reed, Arundo donax.</title>
        <authorList>
            <person name="Barrero R.A."/>
            <person name="Guerrero F.D."/>
            <person name="Moolhuijzen P."/>
            <person name="Goolsby J.A."/>
            <person name="Tidwell J."/>
            <person name="Bellgard S.E."/>
            <person name="Bellgard M.I."/>
        </authorList>
    </citation>
    <scope>NUCLEOTIDE SEQUENCE</scope>
    <source>
        <tissue evidence="2">Shoot tissue taken approximately 20 cm above the soil surface</tissue>
    </source>
</reference>
<feature type="transmembrane region" description="Helical" evidence="1">
    <location>
        <begin position="12"/>
        <end position="30"/>
    </location>
</feature>